<dbReference type="SMART" id="SM00028">
    <property type="entry name" value="TPR"/>
    <property type="match status" value="4"/>
</dbReference>
<dbReference type="PANTHER" id="PTHR12979:SF5">
    <property type="entry name" value="CCR4-NOT TRANSCRIPTION COMPLEX SUBUNIT 10"/>
    <property type="match status" value="1"/>
</dbReference>
<dbReference type="EMBL" id="JAKUCV010005464">
    <property type="protein sequence ID" value="KAJ4831049.1"/>
    <property type="molecule type" value="Genomic_DNA"/>
</dbReference>
<proteinExistence type="inferred from homology"/>
<dbReference type="InterPro" id="IPR011990">
    <property type="entry name" value="TPR-like_helical_dom_sf"/>
</dbReference>
<keyword evidence="5" id="KW-1185">Reference proteome</keyword>
<feature type="region of interest" description="Disordered" evidence="3">
    <location>
        <begin position="1"/>
        <end position="35"/>
    </location>
</feature>
<reference evidence="4" key="2">
    <citation type="journal article" date="2023" name="Plants (Basel)">
        <title>Annotation of the Turnera subulata (Passifloraceae) Draft Genome Reveals the S-Locus Evolved after the Divergence of Turneroideae from Passifloroideae in a Stepwise Manner.</title>
        <authorList>
            <person name="Henning P.M."/>
            <person name="Roalson E.H."/>
            <person name="Mir W."/>
            <person name="McCubbin A.G."/>
            <person name="Shore J.S."/>
        </authorList>
    </citation>
    <scope>NUCLEOTIDE SEQUENCE</scope>
    <source>
        <strain evidence="4">F60SS</strain>
    </source>
</reference>
<comment type="similarity">
    <text evidence="1">Belongs to the CNOT10 family.</text>
</comment>
<protein>
    <recommendedName>
        <fullName evidence="6">CCR4-NOT transcription complex subunit 10</fullName>
    </recommendedName>
</protein>
<dbReference type="PANTHER" id="PTHR12979">
    <property type="entry name" value="CCR4-NOT TRANSCRIPTION COMPLEX SUBUNIT 10"/>
    <property type="match status" value="1"/>
</dbReference>
<name>A0A9Q0FGH5_9ROSI</name>
<dbReference type="OrthoDB" id="25157at2759"/>
<reference evidence="4" key="1">
    <citation type="submission" date="2022-02" db="EMBL/GenBank/DDBJ databases">
        <authorList>
            <person name="Henning P.M."/>
            <person name="McCubbin A.G."/>
            <person name="Shore J.S."/>
        </authorList>
    </citation>
    <scope>NUCLEOTIDE SEQUENCE</scope>
    <source>
        <strain evidence="4">F60SS</strain>
        <tissue evidence="4">Leaves</tissue>
    </source>
</reference>
<dbReference type="GO" id="GO:0017148">
    <property type="term" value="P:negative regulation of translation"/>
    <property type="evidence" value="ECO:0007669"/>
    <property type="project" value="TreeGrafter"/>
</dbReference>
<dbReference type="Gene3D" id="1.25.40.10">
    <property type="entry name" value="Tetratricopeptide repeat domain"/>
    <property type="match status" value="2"/>
</dbReference>
<dbReference type="PROSITE" id="PS50005">
    <property type="entry name" value="TPR"/>
    <property type="match status" value="1"/>
</dbReference>
<sequence length="863" mass="93781">MDSRDSPSSQSPAAIRDPPPASLSSSGSGAGGGGGEEDALLSVAAVLAKDAYLHFQSRRFTECLDILYQLAQKKEDDPKIMHNIAIAEFLRDGCPDPKKLLEVLKRVEKKSEELARASGEQVENVSNLGNKAMSKLMSHQLSAASSDTLAYMDEFDPAVATLNIAIIWFHLHEYAKALSVLEPLYQNIEPIEEKTALHVCLLLLDIALACQDASKSADVLLYLEKAFGYGCGGQADNGSQQSSNLVAKSASVPSSSSATDASNSDLAPSVNALESSLSRTLSLSEESLEYETMLLDISGQNLARPTGLSSSNDLSRTPVDGSSSIVDLKLKLPLYKVRFLLLTRNLKQAKREVKLAMNLARGRDSSTALLLKSQLEYARGNYRKAIKLLMASGTRTETGASSMFNNLGCIYYQLGKYHTSSVLFSKALSSSSSLRKEKPSTLLTFSQDKSLLILYNCGLQHLACGKPLLAARCFQKASLVFYNRPILWLRLAECCLMAVEKGLVKPGQTPSNTEIRVHVVGKGKWRHLALENGISRNGYVDSVEKEDLHLGGDAQPKLSLSFARQCLVNALHLLDFSEQNNLKSGLPSNLSLEENESSETGPHKSLNKNLSGLDSKASTVSSGLGSANANGDSKEQKGGGTSQEILQNSISLYDDIRRRENQMIKQALLANLAYVELELENPDKALSTACSLLELPECSRIYIFLSHMYAAEALCLLNKPKEAAEHLSIYLSGGNDVGFPFSQEDCDKWRVEKTFDSEETNGGSVAGKNSFPEESQGIVFLNPEEARGTLYANFATMYAVQGEFERADHFVTQALSLVPDSSEATLTAIYVDLMLGKSQAAIGRLKKCSRVRFLPSGVQSNRS</sequence>
<dbReference type="GO" id="GO:0006402">
    <property type="term" value="P:mRNA catabolic process"/>
    <property type="evidence" value="ECO:0007669"/>
    <property type="project" value="TreeGrafter"/>
</dbReference>
<dbReference type="SUPFAM" id="SSF48452">
    <property type="entry name" value="TPR-like"/>
    <property type="match status" value="2"/>
</dbReference>
<evidence type="ECO:0000313" key="4">
    <source>
        <dbReference type="EMBL" id="KAJ4831049.1"/>
    </source>
</evidence>
<comment type="caution">
    <text evidence="4">The sequence shown here is derived from an EMBL/GenBank/DDBJ whole genome shotgun (WGS) entry which is preliminary data.</text>
</comment>
<feature type="region of interest" description="Disordered" evidence="3">
    <location>
        <begin position="587"/>
        <end position="642"/>
    </location>
</feature>
<organism evidence="4 5">
    <name type="scientific">Turnera subulata</name>
    <dbReference type="NCBI Taxonomy" id="218843"/>
    <lineage>
        <taxon>Eukaryota</taxon>
        <taxon>Viridiplantae</taxon>
        <taxon>Streptophyta</taxon>
        <taxon>Embryophyta</taxon>
        <taxon>Tracheophyta</taxon>
        <taxon>Spermatophyta</taxon>
        <taxon>Magnoliopsida</taxon>
        <taxon>eudicotyledons</taxon>
        <taxon>Gunneridae</taxon>
        <taxon>Pentapetalae</taxon>
        <taxon>rosids</taxon>
        <taxon>fabids</taxon>
        <taxon>Malpighiales</taxon>
        <taxon>Passifloraceae</taxon>
        <taxon>Turnera</taxon>
    </lineage>
</organism>
<dbReference type="InterPro" id="IPR019734">
    <property type="entry name" value="TPR_rpt"/>
</dbReference>
<keyword evidence="2" id="KW-0802">TPR repeat</keyword>
<gene>
    <name evidence="4" type="ORF">Tsubulata_001785</name>
</gene>
<evidence type="ECO:0008006" key="6">
    <source>
        <dbReference type="Google" id="ProtNLM"/>
    </source>
</evidence>
<dbReference type="AlphaFoldDB" id="A0A9Q0FGH5"/>
<dbReference type="InterPro" id="IPR039740">
    <property type="entry name" value="CNOT10"/>
</dbReference>
<feature type="repeat" description="TPR" evidence="2">
    <location>
        <begin position="788"/>
        <end position="821"/>
    </location>
</feature>
<accession>A0A9Q0FGH5</accession>
<dbReference type="Pfam" id="PF13181">
    <property type="entry name" value="TPR_8"/>
    <property type="match status" value="1"/>
</dbReference>
<evidence type="ECO:0000256" key="2">
    <source>
        <dbReference type="PROSITE-ProRule" id="PRU00339"/>
    </source>
</evidence>
<evidence type="ECO:0000256" key="1">
    <source>
        <dbReference type="ARBA" id="ARBA00010080"/>
    </source>
</evidence>
<dbReference type="Proteomes" id="UP001141552">
    <property type="component" value="Unassembled WGS sequence"/>
</dbReference>
<feature type="compositionally biased region" description="Polar residues" evidence="3">
    <location>
        <begin position="607"/>
        <end position="631"/>
    </location>
</feature>
<feature type="compositionally biased region" description="Polar residues" evidence="3">
    <location>
        <begin position="1"/>
        <end position="12"/>
    </location>
</feature>
<evidence type="ECO:0000256" key="3">
    <source>
        <dbReference type="SAM" id="MobiDB-lite"/>
    </source>
</evidence>
<evidence type="ECO:0000313" key="5">
    <source>
        <dbReference type="Proteomes" id="UP001141552"/>
    </source>
</evidence>
<dbReference type="GO" id="GO:0030014">
    <property type="term" value="C:CCR4-NOT complex"/>
    <property type="evidence" value="ECO:0007669"/>
    <property type="project" value="InterPro"/>
</dbReference>